<feature type="transmembrane region" description="Helical" evidence="2">
    <location>
        <begin position="131"/>
        <end position="151"/>
    </location>
</feature>
<gene>
    <name evidence="4" type="ORF">HUJ06_010881</name>
</gene>
<proteinExistence type="predicted"/>
<reference evidence="4 5" key="1">
    <citation type="journal article" date="2020" name="Mol. Biol. Evol.">
        <title>Distinct Expression and Methylation Patterns for Genes with Different Fates following a Single Whole-Genome Duplication in Flowering Plants.</title>
        <authorList>
            <person name="Shi T."/>
            <person name="Rahmani R.S."/>
            <person name="Gugger P.F."/>
            <person name="Wang M."/>
            <person name="Li H."/>
            <person name="Zhang Y."/>
            <person name="Li Z."/>
            <person name="Wang Q."/>
            <person name="Van de Peer Y."/>
            <person name="Marchal K."/>
            <person name="Chen J."/>
        </authorList>
    </citation>
    <scope>NUCLEOTIDE SEQUENCE [LARGE SCALE GENOMIC DNA]</scope>
    <source>
        <tissue evidence="4">Leaf</tissue>
    </source>
</reference>
<dbReference type="AlphaFoldDB" id="A0A822YHG7"/>
<dbReference type="PANTHER" id="PTHR35094">
    <property type="entry name" value="LEUCINE-RICH REPEAT EXTENSIN-LIKE PROTEIN 2"/>
    <property type="match status" value="1"/>
</dbReference>
<protein>
    <submittedName>
        <fullName evidence="4">Uncharacterized protein</fullName>
    </submittedName>
</protein>
<keyword evidence="5" id="KW-1185">Reference proteome</keyword>
<dbReference type="PANTHER" id="PTHR35094:SF7">
    <property type="entry name" value="LEUCINE-RICH REPEAT EXTENSIN-LIKE PROTEIN 2"/>
    <property type="match status" value="1"/>
</dbReference>
<sequence>MLPKSLQSGRQMLLALILVIIVTTPTINGSTSEKLGQSSVPAIPNSEIKCSTCPCDACNHQQSPPPPPPPPPPQDPSTEYCPPPPPPYLPACTKCLPLLSAPPPPPPLFYVTGQSTYLYPIDPNFSGTGRISGVATLVLIGCGLLSLIMLCRL</sequence>
<keyword evidence="3" id="KW-0732">Signal</keyword>
<evidence type="ECO:0000256" key="1">
    <source>
        <dbReference type="SAM" id="MobiDB-lite"/>
    </source>
</evidence>
<dbReference type="EMBL" id="DUZY01000003">
    <property type="protein sequence ID" value="DAD32030.1"/>
    <property type="molecule type" value="Genomic_DNA"/>
</dbReference>
<keyword evidence="2" id="KW-0472">Membrane</keyword>
<feature type="signal peptide" evidence="3">
    <location>
        <begin position="1"/>
        <end position="29"/>
    </location>
</feature>
<keyword evidence="2" id="KW-0812">Transmembrane</keyword>
<keyword evidence="2" id="KW-1133">Transmembrane helix</keyword>
<organism evidence="4 5">
    <name type="scientific">Nelumbo nucifera</name>
    <name type="common">Sacred lotus</name>
    <dbReference type="NCBI Taxonomy" id="4432"/>
    <lineage>
        <taxon>Eukaryota</taxon>
        <taxon>Viridiplantae</taxon>
        <taxon>Streptophyta</taxon>
        <taxon>Embryophyta</taxon>
        <taxon>Tracheophyta</taxon>
        <taxon>Spermatophyta</taxon>
        <taxon>Magnoliopsida</taxon>
        <taxon>Proteales</taxon>
        <taxon>Nelumbonaceae</taxon>
        <taxon>Nelumbo</taxon>
    </lineage>
</organism>
<comment type="caution">
    <text evidence="4">The sequence shown here is derived from an EMBL/GenBank/DDBJ whole genome shotgun (WGS) entry which is preliminary data.</text>
</comment>
<feature type="region of interest" description="Disordered" evidence="1">
    <location>
        <begin position="58"/>
        <end position="82"/>
    </location>
</feature>
<dbReference type="Proteomes" id="UP000607653">
    <property type="component" value="Unassembled WGS sequence"/>
</dbReference>
<feature type="compositionally biased region" description="Pro residues" evidence="1">
    <location>
        <begin position="63"/>
        <end position="82"/>
    </location>
</feature>
<feature type="chain" id="PRO_5032933714" evidence="3">
    <location>
        <begin position="30"/>
        <end position="153"/>
    </location>
</feature>
<name>A0A822YHG7_NELNU</name>
<accession>A0A822YHG7</accession>
<evidence type="ECO:0000313" key="4">
    <source>
        <dbReference type="EMBL" id="DAD32030.1"/>
    </source>
</evidence>
<evidence type="ECO:0000256" key="2">
    <source>
        <dbReference type="SAM" id="Phobius"/>
    </source>
</evidence>
<evidence type="ECO:0000256" key="3">
    <source>
        <dbReference type="SAM" id="SignalP"/>
    </source>
</evidence>
<evidence type="ECO:0000313" key="5">
    <source>
        <dbReference type="Proteomes" id="UP000607653"/>
    </source>
</evidence>